<accession>A0A1H7QG21</accession>
<feature type="chain" id="PRO_5011657147" evidence="7">
    <location>
        <begin position="33"/>
        <end position="428"/>
    </location>
</feature>
<keyword evidence="9" id="KW-1185">Reference proteome</keyword>
<evidence type="ECO:0000256" key="3">
    <source>
        <dbReference type="ARBA" id="ARBA00022692"/>
    </source>
</evidence>
<dbReference type="Proteomes" id="UP000198984">
    <property type="component" value="Unassembled WGS sequence"/>
</dbReference>
<dbReference type="Gene3D" id="1.20.1600.10">
    <property type="entry name" value="Outer membrane efflux proteins (OEP)"/>
    <property type="match status" value="1"/>
</dbReference>
<evidence type="ECO:0000256" key="6">
    <source>
        <dbReference type="SAM" id="Coils"/>
    </source>
</evidence>
<evidence type="ECO:0000256" key="2">
    <source>
        <dbReference type="ARBA" id="ARBA00022452"/>
    </source>
</evidence>
<evidence type="ECO:0000313" key="9">
    <source>
        <dbReference type="Proteomes" id="UP000198984"/>
    </source>
</evidence>
<evidence type="ECO:0000313" key="8">
    <source>
        <dbReference type="EMBL" id="SEL46942.1"/>
    </source>
</evidence>
<keyword evidence="6" id="KW-0175">Coiled coil</keyword>
<keyword evidence="5" id="KW-0998">Cell outer membrane</keyword>
<dbReference type="GO" id="GO:0015562">
    <property type="term" value="F:efflux transmembrane transporter activity"/>
    <property type="evidence" value="ECO:0007669"/>
    <property type="project" value="InterPro"/>
</dbReference>
<keyword evidence="2" id="KW-1134">Transmembrane beta strand</keyword>
<comment type="subcellular location">
    <subcellularLocation>
        <location evidence="1">Cell outer membrane</location>
    </subcellularLocation>
</comment>
<keyword evidence="7" id="KW-0732">Signal</keyword>
<dbReference type="OrthoDB" id="920360at2"/>
<dbReference type="GO" id="GO:0009279">
    <property type="term" value="C:cell outer membrane"/>
    <property type="evidence" value="ECO:0007669"/>
    <property type="project" value="UniProtKB-SubCell"/>
</dbReference>
<dbReference type="PANTHER" id="PTHR30026:SF20">
    <property type="entry name" value="OUTER MEMBRANE PROTEIN TOLC"/>
    <property type="match status" value="1"/>
</dbReference>
<proteinExistence type="predicted"/>
<dbReference type="EMBL" id="FOBB01000002">
    <property type="protein sequence ID" value="SEL46942.1"/>
    <property type="molecule type" value="Genomic_DNA"/>
</dbReference>
<evidence type="ECO:0000256" key="5">
    <source>
        <dbReference type="ARBA" id="ARBA00023237"/>
    </source>
</evidence>
<reference evidence="8 9" key="1">
    <citation type="submission" date="2016-10" db="EMBL/GenBank/DDBJ databases">
        <authorList>
            <person name="de Groot N.N."/>
        </authorList>
    </citation>
    <scope>NUCLEOTIDE SEQUENCE [LARGE SCALE GENOMIC DNA]</scope>
    <source>
        <strain evidence="8 9">DSM 21039</strain>
    </source>
</reference>
<name>A0A1H7QG21_9BACT</name>
<evidence type="ECO:0000256" key="4">
    <source>
        <dbReference type="ARBA" id="ARBA00023136"/>
    </source>
</evidence>
<organism evidence="8 9">
    <name type="scientific">Chitinophaga rupis</name>
    <dbReference type="NCBI Taxonomy" id="573321"/>
    <lineage>
        <taxon>Bacteria</taxon>
        <taxon>Pseudomonadati</taxon>
        <taxon>Bacteroidota</taxon>
        <taxon>Chitinophagia</taxon>
        <taxon>Chitinophagales</taxon>
        <taxon>Chitinophagaceae</taxon>
        <taxon>Chitinophaga</taxon>
    </lineage>
</organism>
<dbReference type="SUPFAM" id="SSF56954">
    <property type="entry name" value="Outer membrane efflux proteins (OEP)"/>
    <property type="match status" value="1"/>
</dbReference>
<dbReference type="GO" id="GO:0015288">
    <property type="term" value="F:porin activity"/>
    <property type="evidence" value="ECO:0007669"/>
    <property type="project" value="TreeGrafter"/>
</dbReference>
<dbReference type="STRING" id="573321.SAMN04488505_102338"/>
<evidence type="ECO:0000256" key="1">
    <source>
        <dbReference type="ARBA" id="ARBA00004442"/>
    </source>
</evidence>
<feature type="signal peptide" evidence="7">
    <location>
        <begin position="1"/>
        <end position="32"/>
    </location>
</feature>
<dbReference type="GO" id="GO:1990281">
    <property type="term" value="C:efflux pump complex"/>
    <property type="evidence" value="ECO:0007669"/>
    <property type="project" value="TreeGrafter"/>
</dbReference>
<sequence>MNYANTVNWKYMLRNIRTALLFVCGLPLAVAAQQPPVLTLDTILQRIERNNVKLDVYALRAASYEYSAKAATAWMAPMVGVGTFMTPYPGAKTMSPAEKGSLMFQLEQDIPNTSKLQAKKRYIESQGNIEKASREVTLNELKAEAKRLYYTWMIATARIRVLEQNQQIMETMKKIAEVRYPYNQSQLGSIYKAEGRVAENHNMIHMQEGLIDKARAWLNALMNRPGTEAFDIDTTLAPAFVPAVTYDTATLAASRKDVQKMDAGIQSMQLNIDAMKLGKRPDFRFRFDHMQPLGTGMPRAYSVMGMVSIPIAPWASKMYKNEVKAMELNVQSMQKEKVGMLQETQGMLYGMEAEIVSMQEHIHATESKILPTLQRTLDADFQTYQENKLELPVIIDAWEALTMAQSDLLNEKLKYYEMIVAYEKELYR</sequence>
<gene>
    <name evidence="8" type="ORF">SAMN04488505_102338</name>
</gene>
<protein>
    <submittedName>
        <fullName evidence="8">Outer membrane protein TolC</fullName>
    </submittedName>
</protein>
<dbReference type="PANTHER" id="PTHR30026">
    <property type="entry name" value="OUTER MEMBRANE PROTEIN TOLC"/>
    <property type="match status" value="1"/>
</dbReference>
<dbReference type="AlphaFoldDB" id="A0A1H7QG21"/>
<feature type="coiled-coil region" evidence="6">
    <location>
        <begin position="316"/>
        <end position="343"/>
    </location>
</feature>
<keyword evidence="3" id="KW-0812">Transmembrane</keyword>
<keyword evidence="4" id="KW-0472">Membrane</keyword>
<dbReference type="InterPro" id="IPR051906">
    <property type="entry name" value="TolC-like"/>
</dbReference>
<evidence type="ECO:0000256" key="7">
    <source>
        <dbReference type="SAM" id="SignalP"/>
    </source>
</evidence>